<organism evidence="1 2">
    <name type="scientific">Pistacia atlantica</name>
    <dbReference type="NCBI Taxonomy" id="434234"/>
    <lineage>
        <taxon>Eukaryota</taxon>
        <taxon>Viridiplantae</taxon>
        <taxon>Streptophyta</taxon>
        <taxon>Embryophyta</taxon>
        <taxon>Tracheophyta</taxon>
        <taxon>Spermatophyta</taxon>
        <taxon>Magnoliopsida</taxon>
        <taxon>eudicotyledons</taxon>
        <taxon>Gunneridae</taxon>
        <taxon>Pentapetalae</taxon>
        <taxon>rosids</taxon>
        <taxon>malvids</taxon>
        <taxon>Sapindales</taxon>
        <taxon>Anacardiaceae</taxon>
        <taxon>Pistacia</taxon>
    </lineage>
</organism>
<accession>A0ACC1ANH4</accession>
<dbReference type="EMBL" id="CM047905">
    <property type="protein sequence ID" value="KAJ0088188.1"/>
    <property type="molecule type" value="Genomic_DNA"/>
</dbReference>
<gene>
    <name evidence="1" type="ORF">Patl1_31681</name>
</gene>
<evidence type="ECO:0000313" key="2">
    <source>
        <dbReference type="Proteomes" id="UP001164250"/>
    </source>
</evidence>
<proteinExistence type="predicted"/>
<comment type="caution">
    <text evidence="1">The sequence shown here is derived from an EMBL/GenBank/DDBJ whole genome shotgun (WGS) entry which is preliminary data.</text>
</comment>
<keyword evidence="2" id="KW-1185">Reference proteome</keyword>
<reference evidence="2" key="1">
    <citation type="journal article" date="2023" name="G3 (Bethesda)">
        <title>Genome assembly and association tests identify interacting loci associated with vigor, precocity, and sex in interspecific pistachio rootstocks.</title>
        <authorList>
            <person name="Palmer W."/>
            <person name="Jacygrad E."/>
            <person name="Sagayaradj S."/>
            <person name="Cavanaugh K."/>
            <person name="Han R."/>
            <person name="Bertier L."/>
            <person name="Beede B."/>
            <person name="Kafkas S."/>
            <person name="Golino D."/>
            <person name="Preece J."/>
            <person name="Michelmore R."/>
        </authorList>
    </citation>
    <scope>NUCLEOTIDE SEQUENCE [LARGE SCALE GENOMIC DNA]</scope>
</reference>
<name>A0ACC1ANH4_9ROSI</name>
<protein>
    <submittedName>
        <fullName evidence="1">Uncharacterized protein</fullName>
    </submittedName>
</protein>
<dbReference type="Proteomes" id="UP001164250">
    <property type="component" value="Chromosome 9"/>
</dbReference>
<evidence type="ECO:0000313" key="1">
    <source>
        <dbReference type="EMBL" id="KAJ0088188.1"/>
    </source>
</evidence>
<sequence>MLPLKQETNEEKEDSETPDPLIPPPDLTIQKRIEWFRGKVPELDVLKSDDSGQKFHGRVLEFFDKNFTPDVPFVVKNTPAEAWLEELKSGNKDPGKFPLYNNLSNLIRLAILYRYGGVYLDTDFIVMRNFTGLRNAVGVQVIDRKTQNWSSVNNALMIFDIAHPILVEFLTEFATTFDGNIWGHNGPNMLSRVIQRLNVGDTAPYNITILPIKAFYLAGWLQIPELYKKPTTEQESKRVEDTVAELNRESYALHLWNRLTRDLVIEEGSVIQRTIASRCFICRDTYNSSITI</sequence>